<dbReference type="GeneID" id="86842601"/>
<dbReference type="Gene3D" id="1.10.10.10">
    <property type="entry name" value="Winged helix-like DNA-binding domain superfamily/Winged helix DNA-binding domain"/>
    <property type="match status" value="1"/>
</dbReference>
<dbReference type="Pfam" id="PF13565">
    <property type="entry name" value="HTH_32"/>
    <property type="match status" value="1"/>
</dbReference>
<protein>
    <submittedName>
        <fullName evidence="3">IS481 family transposase</fullName>
    </submittedName>
</protein>
<dbReference type="PANTHER" id="PTHR35004:SF6">
    <property type="entry name" value="TRANSPOSASE"/>
    <property type="match status" value="1"/>
</dbReference>
<dbReference type="InterPro" id="IPR009057">
    <property type="entry name" value="Homeodomain-like_sf"/>
</dbReference>
<dbReference type="GO" id="GO:0003676">
    <property type="term" value="F:nucleic acid binding"/>
    <property type="evidence" value="ECO:0007669"/>
    <property type="project" value="InterPro"/>
</dbReference>
<evidence type="ECO:0000313" key="4">
    <source>
        <dbReference type="Proteomes" id="UP000235703"/>
    </source>
</evidence>
<dbReference type="InterPro" id="IPR001387">
    <property type="entry name" value="Cro/C1-type_HTH"/>
</dbReference>
<dbReference type="CDD" id="cd00093">
    <property type="entry name" value="HTH_XRE"/>
    <property type="match status" value="1"/>
</dbReference>
<feature type="region of interest" description="Disordered" evidence="1">
    <location>
        <begin position="47"/>
        <end position="70"/>
    </location>
</feature>
<dbReference type="SUPFAM" id="SSF46689">
    <property type="entry name" value="Homeodomain-like"/>
    <property type="match status" value="1"/>
</dbReference>
<dbReference type="Proteomes" id="UP000235703">
    <property type="component" value="Unassembled WGS sequence"/>
</dbReference>
<dbReference type="OrthoDB" id="52928at2"/>
<evidence type="ECO:0000313" key="3">
    <source>
        <dbReference type="EMBL" id="PMB98787.1"/>
    </source>
</evidence>
<keyword evidence="4" id="KW-1185">Reference proteome</keyword>
<dbReference type="InterPro" id="IPR036388">
    <property type="entry name" value="WH-like_DNA-bd_sf"/>
</dbReference>
<dbReference type="InterPro" id="IPR001584">
    <property type="entry name" value="Integrase_cat-core"/>
</dbReference>
<evidence type="ECO:0000256" key="1">
    <source>
        <dbReference type="SAM" id="MobiDB-lite"/>
    </source>
</evidence>
<comment type="caution">
    <text evidence="3">The sequence shown here is derived from an EMBL/GenBank/DDBJ whole genome shotgun (WGS) entry which is preliminary data.</text>
</comment>
<dbReference type="EMBL" id="PNFZ01000002">
    <property type="protein sequence ID" value="PMB98787.1"/>
    <property type="molecule type" value="Genomic_DNA"/>
</dbReference>
<dbReference type="AlphaFoldDB" id="A0A2N6PJD7"/>
<evidence type="ECO:0000259" key="2">
    <source>
        <dbReference type="PROSITE" id="PS50994"/>
    </source>
</evidence>
<feature type="compositionally biased region" description="Basic residues" evidence="1">
    <location>
        <begin position="60"/>
        <end position="69"/>
    </location>
</feature>
<dbReference type="PROSITE" id="PS50994">
    <property type="entry name" value="INTEGRASE"/>
    <property type="match status" value="1"/>
</dbReference>
<dbReference type="RefSeq" id="WP_102161566.1">
    <property type="nucleotide sequence ID" value="NZ_JAFBBX010000001.1"/>
</dbReference>
<accession>A0A2N6PJD7</accession>
<dbReference type="GO" id="GO:0015074">
    <property type="term" value="P:DNA integration"/>
    <property type="evidence" value="ECO:0007669"/>
    <property type="project" value="InterPro"/>
</dbReference>
<dbReference type="Pfam" id="PF13683">
    <property type="entry name" value="rve_3"/>
    <property type="match status" value="1"/>
</dbReference>
<dbReference type="InterPro" id="IPR047656">
    <property type="entry name" value="IS481-like_transpos"/>
</dbReference>
<name>A0A2N6PJD7_9MICO</name>
<proteinExistence type="predicted"/>
<dbReference type="NCBIfam" id="NF033577">
    <property type="entry name" value="transpos_IS481"/>
    <property type="match status" value="1"/>
</dbReference>
<sequence>MTHRNAPMTVEGRRRMVALVVEAGWSQRRVAERFQVSPATVSRWVRRHRSGAGLQDRSSRPHRSPHRLAQRTERRIIAMRFTKRWGPHRIGYHLGIPRSTVGRVLARYRMPKLECIDQATGLPVRRPQPHRYEVDAPGQLVHVDVKKLGRIPDGGGWRAHGRGSVQDLRAQSARTKAARAKASPSRGYRYLHHAVDDHSRLVYSEILDDEKKHTAAGFWNRANAFFDTIGVTVEAVMTDNGSCYRSGDFRQALGPDIKHKRTRPRRPQTNGKAERFNRTLMVEWAYARPYSSEAEREAAYETFLHDYNQHRAHTAIGGLTPADRVHNLTGNYT</sequence>
<dbReference type="PANTHER" id="PTHR35004">
    <property type="entry name" value="TRANSPOSASE RV3428C-RELATED"/>
    <property type="match status" value="1"/>
</dbReference>
<dbReference type="InterPro" id="IPR036397">
    <property type="entry name" value="RNaseH_sf"/>
</dbReference>
<dbReference type="InterPro" id="IPR012337">
    <property type="entry name" value="RNaseH-like_sf"/>
</dbReference>
<dbReference type="Gene3D" id="3.30.420.10">
    <property type="entry name" value="Ribonuclease H-like superfamily/Ribonuclease H"/>
    <property type="match status" value="1"/>
</dbReference>
<dbReference type="SUPFAM" id="SSF53098">
    <property type="entry name" value="Ribonuclease H-like"/>
    <property type="match status" value="1"/>
</dbReference>
<organism evidence="3 4">
    <name type="scientific">Brevibacterium luteolum</name>
    <dbReference type="NCBI Taxonomy" id="199591"/>
    <lineage>
        <taxon>Bacteria</taxon>
        <taxon>Bacillati</taxon>
        <taxon>Actinomycetota</taxon>
        <taxon>Actinomycetes</taxon>
        <taxon>Micrococcales</taxon>
        <taxon>Brevibacteriaceae</taxon>
        <taxon>Brevibacterium</taxon>
    </lineage>
</organism>
<feature type="domain" description="Integrase catalytic" evidence="2">
    <location>
        <begin position="148"/>
        <end position="329"/>
    </location>
</feature>
<reference evidence="3 4" key="1">
    <citation type="submission" date="2017-09" db="EMBL/GenBank/DDBJ databases">
        <title>Bacterial strain isolated from the female urinary microbiota.</title>
        <authorList>
            <person name="Thomas-White K."/>
            <person name="Kumar N."/>
            <person name="Forster S."/>
            <person name="Putonti C."/>
            <person name="Lawley T."/>
            <person name="Wolfe A.J."/>
        </authorList>
    </citation>
    <scope>NUCLEOTIDE SEQUENCE [LARGE SCALE GENOMIC DNA]</scope>
    <source>
        <strain evidence="3 4">UMB0680</strain>
    </source>
</reference>
<gene>
    <name evidence="3" type="ORF">CJ198_05630</name>
</gene>